<keyword evidence="3" id="KW-1185">Reference proteome</keyword>
<dbReference type="EMBL" id="JACHFZ010000002">
    <property type="protein sequence ID" value="MBB5291484.1"/>
    <property type="molecule type" value="Genomic_DNA"/>
</dbReference>
<evidence type="ECO:0000313" key="3">
    <source>
        <dbReference type="Proteomes" id="UP000566663"/>
    </source>
</evidence>
<proteinExistence type="predicted"/>
<evidence type="ECO:0000313" key="2">
    <source>
        <dbReference type="EMBL" id="MBB5291484.1"/>
    </source>
</evidence>
<organism evidence="2 3">
    <name type="scientific">Brevundimonas basaltis</name>
    <dbReference type="NCBI Taxonomy" id="472166"/>
    <lineage>
        <taxon>Bacteria</taxon>
        <taxon>Pseudomonadati</taxon>
        <taxon>Pseudomonadota</taxon>
        <taxon>Alphaproteobacteria</taxon>
        <taxon>Caulobacterales</taxon>
        <taxon>Caulobacteraceae</taxon>
        <taxon>Brevundimonas</taxon>
    </lineage>
</organism>
<dbReference type="InterPro" id="IPR009839">
    <property type="entry name" value="SseB_N"/>
</dbReference>
<sequence>MQVPPPEETGAALEAAIIAAQNGGSLDDLASVFMGSHVVVMLAEDPGPAPEAISPLTVSTPEGYLALVVFTTAGKCSTWSRNAPQYPYARQVRADWVLNVVGDEYGVAVNPGEAVGFSMPPHGVARMKARVNN</sequence>
<name>A0A7W8HX28_9CAUL</name>
<feature type="domain" description="SseB protein N-terminal" evidence="1">
    <location>
        <begin position="13"/>
        <end position="125"/>
    </location>
</feature>
<dbReference type="RefSeq" id="WP_183252972.1">
    <property type="nucleotide sequence ID" value="NZ_BAAAFF010000006.1"/>
</dbReference>
<protein>
    <recommendedName>
        <fullName evidence="1">SseB protein N-terminal domain-containing protein</fullName>
    </recommendedName>
</protein>
<reference evidence="2 3" key="1">
    <citation type="submission" date="2020-08" db="EMBL/GenBank/DDBJ databases">
        <title>Genomic Encyclopedia of Type Strains, Phase IV (KMG-IV): sequencing the most valuable type-strain genomes for metagenomic binning, comparative biology and taxonomic classification.</title>
        <authorList>
            <person name="Goeker M."/>
        </authorList>
    </citation>
    <scope>NUCLEOTIDE SEQUENCE [LARGE SCALE GENOMIC DNA]</scope>
    <source>
        <strain evidence="2 3">DSM 25335</strain>
    </source>
</reference>
<evidence type="ECO:0000259" key="1">
    <source>
        <dbReference type="Pfam" id="PF07179"/>
    </source>
</evidence>
<comment type="caution">
    <text evidence="2">The sequence shown here is derived from an EMBL/GenBank/DDBJ whole genome shotgun (WGS) entry which is preliminary data.</text>
</comment>
<dbReference type="Proteomes" id="UP000566663">
    <property type="component" value="Unassembled WGS sequence"/>
</dbReference>
<accession>A0A7W8HX28</accession>
<gene>
    <name evidence="2" type="ORF">HNQ67_000998</name>
</gene>
<dbReference type="AlphaFoldDB" id="A0A7W8HX28"/>
<dbReference type="Pfam" id="PF07179">
    <property type="entry name" value="SseB"/>
    <property type="match status" value="1"/>
</dbReference>